<sequence>MRKKIIAITAAALLLATACGCGSQQEPDSTTAKTPDVSAQQEKPQQQEAKKTAQSFVDEFNADPSTQITDVEKFTPNDSNGPYYRTEYRTGAFSTADALHGKLGQLSVDVLVYGAVLGYGENDMIRIYVDGPHDEIDGVFPIMAKMLDPSISDQDIQSQLAKEYPSNDLVYADTHKLIEHAYVDGDHAFLDAKIG</sequence>
<comment type="caution">
    <text evidence="3">The sequence shown here is derived from an EMBL/GenBank/DDBJ whole genome shotgun (WGS) entry which is preliminary data.</text>
</comment>
<feature type="compositionally biased region" description="Polar residues" evidence="1">
    <location>
        <begin position="24"/>
        <end position="33"/>
    </location>
</feature>
<evidence type="ECO:0008006" key="5">
    <source>
        <dbReference type="Google" id="ProtNLM"/>
    </source>
</evidence>
<accession>A0A087DKK9</accession>
<name>A0A087DKK9_BIFAD</name>
<feature type="chain" id="PRO_5039550083" description="Lipoprotein" evidence="2">
    <location>
        <begin position="24"/>
        <end position="195"/>
    </location>
</feature>
<dbReference type="EMBL" id="JGZQ01000009">
    <property type="protein sequence ID" value="KFI96059.1"/>
    <property type="molecule type" value="Genomic_DNA"/>
</dbReference>
<feature type="signal peptide" evidence="2">
    <location>
        <begin position="1"/>
        <end position="23"/>
    </location>
</feature>
<reference evidence="3 4" key="1">
    <citation type="submission" date="2014-03" db="EMBL/GenBank/DDBJ databases">
        <title>Genomics of Bifidobacteria.</title>
        <authorList>
            <person name="Ventura M."/>
            <person name="Milani C."/>
            <person name="Lugli G.A."/>
        </authorList>
    </citation>
    <scope>NUCLEOTIDE SEQUENCE [LARGE SCALE GENOMIC DNA]</scope>
    <source>
        <strain evidence="4">JCM 15918</strain>
    </source>
</reference>
<dbReference type="Proteomes" id="UP000029091">
    <property type="component" value="Unassembled WGS sequence"/>
</dbReference>
<keyword evidence="2" id="KW-0732">Signal</keyword>
<proteinExistence type="predicted"/>
<evidence type="ECO:0000256" key="2">
    <source>
        <dbReference type="SAM" id="SignalP"/>
    </source>
</evidence>
<evidence type="ECO:0000313" key="4">
    <source>
        <dbReference type="Proteomes" id="UP000029091"/>
    </source>
</evidence>
<evidence type="ECO:0000313" key="3">
    <source>
        <dbReference type="EMBL" id="KFI96059.1"/>
    </source>
</evidence>
<organism evidence="3 4">
    <name type="scientific">Bifidobacterium adolescentis JCM 15918</name>
    <dbReference type="NCBI Taxonomy" id="1437612"/>
    <lineage>
        <taxon>Bacteria</taxon>
        <taxon>Bacillati</taxon>
        <taxon>Actinomycetota</taxon>
        <taxon>Actinomycetes</taxon>
        <taxon>Bifidobacteriales</taxon>
        <taxon>Bifidobacteriaceae</taxon>
        <taxon>Bifidobacterium</taxon>
    </lineage>
</organism>
<gene>
    <name evidence="3" type="ORF">BSTER_1771</name>
</gene>
<protein>
    <recommendedName>
        <fullName evidence="5">Lipoprotein</fullName>
    </recommendedName>
</protein>
<evidence type="ECO:0000256" key="1">
    <source>
        <dbReference type="SAM" id="MobiDB-lite"/>
    </source>
</evidence>
<dbReference type="PROSITE" id="PS51257">
    <property type="entry name" value="PROKAR_LIPOPROTEIN"/>
    <property type="match status" value="1"/>
</dbReference>
<dbReference type="AlphaFoldDB" id="A0A087DKK9"/>
<dbReference type="RefSeq" id="WP_033500115.1">
    <property type="nucleotide sequence ID" value="NZ_JDUX01000010.1"/>
</dbReference>
<feature type="region of interest" description="Disordered" evidence="1">
    <location>
        <begin position="24"/>
        <end position="51"/>
    </location>
</feature>